<keyword evidence="2" id="KW-1185">Reference proteome</keyword>
<protein>
    <submittedName>
        <fullName evidence="1">Uncharacterized protein</fullName>
    </submittedName>
</protein>
<evidence type="ECO:0000313" key="1">
    <source>
        <dbReference type="EMBL" id="GAA4947317.1"/>
    </source>
</evidence>
<accession>A0ABP9GLH5</accession>
<dbReference type="EMBL" id="BAABHS010000001">
    <property type="protein sequence ID" value="GAA4947317.1"/>
    <property type="molecule type" value="Genomic_DNA"/>
</dbReference>
<gene>
    <name evidence="1" type="ORF">GCM10023205_04010</name>
</gene>
<evidence type="ECO:0000313" key="2">
    <source>
        <dbReference type="Proteomes" id="UP001500466"/>
    </source>
</evidence>
<organism evidence="1 2">
    <name type="scientific">Yinghuangia aomiensis</name>
    <dbReference type="NCBI Taxonomy" id="676205"/>
    <lineage>
        <taxon>Bacteria</taxon>
        <taxon>Bacillati</taxon>
        <taxon>Actinomycetota</taxon>
        <taxon>Actinomycetes</taxon>
        <taxon>Kitasatosporales</taxon>
        <taxon>Streptomycetaceae</taxon>
        <taxon>Yinghuangia</taxon>
    </lineage>
</organism>
<comment type="caution">
    <text evidence="1">The sequence shown here is derived from an EMBL/GenBank/DDBJ whole genome shotgun (WGS) entry which is preliminary data.</text>
</comment>
<dbReference type="Proteomes" id="UP001500466">
    <property type="component" value="Unassembled WGS sequence"/>
</dbReference>
<sequence length="265" mass="28780">MGGCGQRLTPRRYTDRACHFAHVPDSDHPAVCRRRALGPGSADHLYIKRQLRAWLADQDIPASAAIPRDADGPRLDEVLLEPQGRGCLRVLLDYNASASLASADTGLLVLGEDITADPAELLRAGYVHRIRCVPDGTARRVQLGTEHHDGTDWFELAECELAHDGLTTPTTRKIRRLRTDHRPLGLLPRDTQAASVTVHNALPRAAEQPADDRAEAITALRTALNDGAGLTDLIHGRDRTEAATAPARPPRSTRCCAPRTTPCCA</sequence>
<reference evidence="2" key="1">
    <citation type="journal article" date="2019" name="Int. J. Syst. Evol. Microbiol.">
        <title>The Global Catalogue of Microorganisms (GCM) 10K type strain sequencing project: providing services to taxonomists for standard genome sequencing and annotation.</title>
        <authorList>
            <consortium name="The Broad Institute Genomics Platform"/>
            <consortium name="The Broad Institute Genome Sequencing Center for Infectious Disease"/>
            <person name="Wu L."/>
            <person name="Ma J."/>
        </authorList>
    </citation>
    <scope>NUCLEOTIDE SEQUENCE [LARGE SCALE GENOMIC DNA]</scope>
    <source>
        <strain evidence="2">JCM 17986</strain>
    </source>
</reference>
<proteinExistence type="predicted"/>
<name>A0ABP9GLH5_9ACTN</name>